<evidence type="ECO:0000313" key="6">
    <source>
        <dbReference type="EMBL" id="QQB46318.1"/>
    </source>
</evidence>
<dbReference type="InterPro" id="IPR050922">
    <property type="entry name" value="LytR/CpsA/Psr_CW_biosynth"/>
</dbReference>
<accession>A0A7T4EF99</accession>
<keyword evidence="3" id="KW-1133">Transmembrane helix</keyword>
<dbReference type="NCBIfam" id="TIGR00350">
    <property type="entry name" value="lytR_cpsA_psr"/>
    <property type="match status" value="1"/>
</dbReference>
<feature type="region of interest" description="Disordered" evidence="2">
    <location>
        <begin position="478"/>
        <end position="519"/>
    </location>
</feature>
<feature type="transmembrane region" description="Helical" evidence="3">
    <location>
        <begin position="28"/>
        <end position="49"/>
    </location>
</feature>
<evidence type="ECO:0000256" key="2">
    <source>
        <dbReference type="SAM" id="MobiDB-lite"/>
    </source>
</evidence>
<dbReference type="AlphaFoldDB" id="A0A7T4EF99"/>
<dbReference type="Gene3D" id="3.30.70.2390">
    <property type="match status" value="1"/>
</dbReference>
<feature type="domain" description="Cell envelope-related transcriptional attenuator" evidence="4">
    <location>
        <begin position="117"/>
        <end position="287"/>
    </location>
</feature>
<keyword evidence="3" id="KW-0472">Membrane</keyword>
<evidence type="ECO:0000259" key="4">
    <source>
        <dbReference type="Pfam" id="PF03816"/>
    </source>
</evidence>
<keyword evidence="3" id="KW-0812">Transmembrane</keyword>
<dbReference type="PANTHER" id="PTHR33392:SF6">
    <property type="entry name" value="POLYISOPRENYL-TEICHOIC ACID--PEPTIDOGLYCAN TEICHOIC ACID TRANSFERASE TAGU"/>
    <property type="match status" value="1"/>
</dbReference>
<dbReference type="PANTHER" id="PTHR33392">
    <property type="entry name" value="POLYISOPRENYL-TEICHOIC ACID--PEPTIDOGLYCAN TEICHOIC ACID TRANSFERASE TAGU"/>
    <property type="match status" value="1"/>
</dbReference>
<evidence type="ECO:0000313" key="7">
    <source>
        <dbReference type="Proteomes" id="UP000596145"/>
    </source>
</evidence>
<reference evidence="6 7" key="1">
    <citation type="submission" date="2020-12" db="EMBL/GenBank/DDBJ databases">
        <title>FDA dAtabase for Regulatory Grade micrObial Sequences (FDA-ARGOS): Supporting development and validation of Infectious Disease Dx tests.</title>
        <authorList>
            <person name="Sproer C."/>
            <person name="Gronow S."/>
            <person name="Severitt S."/>
            <person name="Schroder I."/>
            <person name="Tallon L."/>
            <person name="Sadzewicz L."/>
            <person name="Zhao X."/>
            <person name="Boylan J."/>
            <person name="Ott S."/>
            <person name="Bowen H."/>
            <person name="Vavikolanu K."/>
            <person name="Mehta A."/>
            <person name="Aluvathingal J."/>
            <person name="Nadendla S."/>
            <person name="Lowell S."/>
            <person name="Myers T."/>
            <person name="Yan Y."/>
            <person name="Sichtig H."/>
        </authorList>
    </citation>
    <scope>NUCLEOTIDE SEQUENCE [LARGE SCALE GENOMIC DNA]</scope>
    <source>
        <strain evidence="6 7">FDAARGOS_1053</strain>
    </source>
</reference>
<comment type="similarity">
    <text evidence="1">Belongs to the LytR/CpsA/Psr (LCP) family.</text>
</comment>
<evidence type="ECO:0000256" key="3">
    <source>
        <dbReference type="SAM" id="Phobius"/>
    </source>
</evidence>
<feature type="region of interest" description="Disordered" evidence="2">
    <location>
        <begin position="1"/>
        <end position="26"/>
    </location>
</feature>
<gene>
    <name evidence="6" type="ORF">I6I10_12935</name>
</gene>
<feature type="compositionally biased region" description="Polar residues" evidence="2">
    <location>
        <begin position="504"/>
        <end position="519"/>
    </location>
</feature>
<dbReference type="InterPro" id="IPR004474">
    <property type="entry name" value="LytR_CpsA_psr"/>
</dbReference>
<feature type="domain" description="LytR/CpsA/Psr regulator C-terminal" evidence="5">
    <location>
        <begin position="388"/>
        <end position="474"/>
    </location>
</feature>
<dbReference type="Proteomes" id="UP000596145">
    <property type="component" value="Chromosome"/>
</dbReference>
<sequence length="519" mass="54880">MSNRSRLVRNIQPAPRSTPRTQQKGSRLVKGVVAGVSALALTFSGLGYASVGRIGAEVTGTGNLELGGGGGIKHGDAKDGATDILLVGSDSRSDAQGNRLTPEEIDMLHAGDEENDNTDTIMLIRVPNDGSSATAISLPRDTYIHDPEHGNMKINGVYKAHKDEREMELRGEGRTDETYIESEGKDAGRRGLIQAVSNLTGITVDHYAEIGLLGFVLFTDAVGGVDVCLNEATYDEYSGADFTAGYQTLGGPQALAFVRQRHGLPRGDLDRIVRQQAFMASLVQKVLSSNTLTNPSKLTELAEAARRSVIIDKDWDIISFATQLQNLAGGNVRFDTIPVTSVDGVGDYGESIITVDPDEVKRFFESLLGTKDNPNPHAGENAAPVTSDVNVTVLNASQVAGLAGAVGGWLRDENYHVTTVTNAQEGLYFTSQVVAPTADDPAAKEIAEKLGNLPITTSPTLDAGSVVVVTAGDYVGPQSTNAFEEQDTGTDVVGQPGEAVEDSLSPTITAEGNRPQCVN</sequence>
<dbReference type="Gene3D" id="3.40.630.190">
    <property type="entry name" value="LCP protein"/>
    <property type="match status" value="1"/>
</dbReference>
<dbReference type="GeneID" id="92759391"/>
<dbReference type="Pfam" id="PF03816">
    <property type="entry name" value="LytR_cpsA_psr"/>
    <property type="match status" value="1"/>
</dbReference>
<dbReference type="InterPro" id="IPR027381">
    <property type="entry name" value="LytR/CpsA/Psr_C"/>
</dbReference>
<protein>
    <submittedName>
        <fullName evidence="6">LCP family protein</fullName>
    </submittedName>
</protein>
<name>A0A7T4EF99_9CORY</name>
<dbReference type="EMBL" id="CP066007">
    <property type="protein sequence ID" value="QQB46318.1"/>
    <property type="molecule type" value="Genomic_DNA"/>
</dbReference>
<organism evidence="6 7">
    <name type="scientific">Corynebacterium glucuronolyticum</name>
    <dbReference type="NCBI Taxonomy" id="39791"/>
    <lineage>
        <taxon>Bacteria</taxon>
        <taxon>Bacillati</taxon>
        <taxon>Actinomycetota</taxon>
        <taxon>Actinomycetes</taxon>
        <taxon>Mycobacteriales</taxon>
        <taxon>Corynebacteriaceae</taxon>
        <taxon>Corynebacterium</taxon>
    </lineage>
</organism>
<dbReference type="RefSeq" id="WP_040428911.1">
    <property type="nucleotide sequence ID" value="NZ_CP066007.1"/>
</dbReference>
<proteinExistence type="inferred from homology"/>
<dbReference type="Pfam" id="PF13399">
    <property type="entry name" value="LytR_C"/>
    <property type="match status" value="1"/>
</dbReference>
<evidence type="ECO:0000259" key="5">
    <source>
        <dbReference type="Pfam" id="PF13399"/>
    </source>
</evidence>
<evidence type="ECO:0000256" key="1">
    <source>
        <dbReference type="ARBA" id="ARBA00006068"/>
    </source>
</evidence>